<dbReference type="GO" id="GO:0030267">
    <property type="term" value="F:glyoxylate reductase (NADPH) activity"/>
    <property type="evidence" value="ECO:0007669"/>
    <property type="project" value="TreeGrafter"/>
</dbReference>
<gene>
    <name evidence="7" type="ORF">Apau_0497</name>
</gene>
<dbReference type="InterPro" id="IPR036291">
    <property type="entry name" value="NAD(P)-bd_dom_sf"/>
</dbReference>
<dbReference type="Proteomes" id="UP000005096">
    <property type="component" value="Chromosome"/>
</dbReference>
<organism evidence="7 8">
    <name type="scientific">Aminomonas paucivorans DSM 12260</name>
    <dbReference type="NCBI Taxonomy" id="584708"/>
    <lineage>
        <taxon>Bacteria</taxon>
        <taxon>Thermotogati</taxon>
        <taxon>Synergistota</taxon>
        <taxon>Synergistia</taxon>
        <taxon>Synergistales</taxon>
        <taxon>Synergistaceae</taxon>
        <taxon>Aminomonas</taxon>
    </lineage>
</organism>
<dbReference type="InterPro" id="IPR006139">
    <property type="entry name" value="D-isomer_2_OHA_DH_cat_dom"/>
</dbReference>
<dbReference type="RefSeq" id="WP_006300085.1">
    <property type="nucleotide sequence ID" value="NZ_CM001022.1"/>
</dbReference>
<dbReference type="FunFam" id="3.40.50.720:FF:000203">
    <property type="entry name" value="D-3-phosphoglycerate dehydrogenase (SerA)"/>
    <property type="match status" value="1"/>
</dbReference>
<evidence type="ECO:0000256" key="4">
    <source>
        <dbReference type="RuleBase" id="RU003719"/>
    </source>
</evidence>
<dbReference type="InterPro" id="IPR050223">
    <property type="entry name" value="D-isomer_2-hydroxyacid_DH"/>
</dbReference>
<evidence type="ECO:0000259" key="5">
    <source>
        <dbReference type="Pfam" id="PF00389"/>
    </source>
</evidence>
<evidence type="ECO:0000313" key="7">
    <source>
        <dbReference type="EMBL" id="EFQ22931.1"/>
    </source>
</evidence>
<reference evidence="7 8" key="1">
    <citation type="journal article" date="2010" name="Stand. Genomic Sci.">
        <title>Non-contiguous finished genome sequence of Aminomonas paucivorans type strain (GLU-3).</title>
        <authorList>
            <person name="Pitluck S."/>
            <person name="Yasawong M."/>
            <person name="Held B."/>
            <person name="Lapidus A."/>
            <person name="Nolan M."/>
            <person name="Copeland A."/>
            <person name="Lucas S."/>
            <person name="Del Rio T.G."/>
            <person name="Tice H."/>
            <person name="Cheng J.F."/>
            <person name="Chertkov O."/>
            <person name="Goodwin L."/>
            <person name="Tapia R."/>
            <person name="Han C."/>
            <person name="Liolios K."/>
            <person name="Ivanova N."/>
            <person name="Mavromatis K."/>
            <person name="Ovchinnikova G."/>
            <person name="Pati A."/>
            <person name="Chen A."/>
            <person name="Palaniappan K."/>
            <person name="Land M."/>
            <person name="Hauser L."/>
            <person name="Chang Y.J."/>
            <person name="Jeffries C.D."/>
            <person name="Pukall R."/>
            <person name="Spring S."/>
            <person name="Rohde M."/>
            <person name="Sikorski J."/>
            <person name="Goker M."/>
            <person name="Woyke T."/>
            <person name="Bristow J."/>
            <person name="Eisen J.A."/>
            <person name="Markowitz V."/>
            <person name="Hugenholtz P."/>
            <person name="Kyrpides N.C."/>
            <person name="Klenk H.P."/>
        </authorList>
    </citation>
    <scope>NUCLEOTIDE SEQUENCE [LARGE SCALE GENOMIC DNA]</scope>
    <source>
        <strain evidence="7 8">DSM 12260</strain>
    </source>
</reference>
<dbReference type="EMBL" id="CM001022">
    <property type="protein sequence ID" value="EFQ22931.1"/>
    <property type="molecule type" value="Genomic_DNA"/>
</dbReference>
<dbReference type="CDD" id="cd12161">
    <property type="entry name" value="GDH_like_1"/>
    <property type="match status" value="1"/>
</dbReference>
<dbReference type="GO" id="GO:0016618">
    <property type="term" value="F:hydroxypyruvate reductase [NAD(P)H] activity"/>
    <property type="evidence" value="ECO:0007669"/>
    <property type="project" value="TreeGrafter"/>
</dbReference>
<protein>
    <submittedName>
        <fullName evidence="7">D-isomer specific 2-hydroxyacid dehydrogenase NAD-binding</fullName>
    </submittedName>
</protein>
<sequence>MRVVVLEPLGVSQERLAELAAPLGEAGHKVEFYATRERNWAVMAERASDADVVVIANHALKGDVVRLCPNLKMISVAFTGVDHLDLEACRTRGILVSNAAGYATSAVAELTLGLALALFRQILPADGAARSGGTLEGLRQRELRGKTFGVVGTGAIGKEVARLAAAFGCSVLGHRRSVPEGAEEEGILHVSLEDLLRRSDLVSLHVPLTDATRGLIGEEALSLMKPDGVLINVARGPVVDQQALARALREGRLGGAGVDVFDLEPPLPPDHVLFEVPRLILTPHLGYATEEALEERARIALENVLAWTLGRPRNVVCP</sequence>
<dbReference type="GO" id="GO:0005829">
    <property type="term" value="C:cytosol"/>
    <property type="evidence" value="ECO:0007669"/>
    <property type="project" value="TreeGrafter"/>
</dbReference>
<dbReference type="SUPFAM" id="SSF52283">
    <property type="entry name" value="Formate/glycerate dehydrogenase catalytic domain-like"/>
    <property type="match status" value="1"/>
</dbReference>
<keyword evidence="2 4" id="KW-0560">Oxidoreductase</keyword>
<evidence type="ECO:0000313" key="8">
    <source>
        <dbReference type="Proteomes" id="UP000005096"/>
    </source>
</evidence>
<evidence type="ECO:0000256" key="2">
    <source>
        <dbReference type="ARBA" id="ARBA00023002"/>
    </source>
</evidence>
<keyword evidence="3" id="KW-0520">NAD</keyword>
<dbReference type="Pfam" id="PF02826">
    <property type="entry name" value="2-Hacid_dh_C"/>
    <property type="match status" value="1"/>
</dbReference>
<feature type="domain" description="D-isomer specific 2-hydroxyacid dehydrogenase catalytic" evidence="5">
    <location>
        <begin position="4"/>
        <end position="316"/>
    </location>
</feature>
<evidence type="ECO:0000256" key="3">
    <source>
        <dbReference type="ARBA" id="ARBA00023027"/>
    </source>
</evidence>
<dbReference type="InterPro" id="IPR006140">
    <property type="entry name" value="D-isomer_DH_NAD-bd"/>
</dbReference>
<feature type="domain" description="D-isomer specific 2-hydroxyacid dehydrogenase NAD-binding" evidence="6">
    <location>
        <begin position="112"/>
        <end position="286"/>
    </location>
</feature>
<dbReference type="OrthoDB" id="9805416at2"/>
<dbReference type="InterPro" id="IPR029753">
    <property type="entry name" value="D-isomer_DH_CS"/>
</dbReference>
<dbReference type="HOGENOM" id="CLU_019796_1_3_0"/>
<name>E3CZZ9_9BACT</name>
<dbReference type="Pfam" id="PF00389">
    <property type="entry name" value="2-Hacid_dh"/>
    <property type="match status" value="1"/>
</dbReference>
<dbReference type="eggNOG" id="COG1052">
    <property type="taxonomic scope" value="Bacteria"/>
</dbReference>
<proteinExistence type="inferred from homology"/>
<evidence type="ECO:0000259" key="6">
    <source>
        <dbReference type="Pfam" id="PF02826"/>
    </source>
</evidence>
<dbReference type="PaxDb" id="584708-Apau_0497"/>
<evidence type="ECO:0000256" key="1">
    <source>
        <dbReference type="ARBA" id="ARBA00005854"/>
    </source>
</evidence>
<dbReference type="PROSITE" id="PS00671">
    <property type="entry name" value="D_2_HYDROXYACID_DH_3"/>
    <property type="match status" value="1"/>
</dbReference>
<dbReference type="GO" id="GO:0051287">
    <property type="term" value="F:NAD binding"/>
    <property type="evidence" value="ECO:0007669"/>
    <property type="project" value="InterPro"/>
</dbReference>
<dbReference type="STRING" id="584708.Apau_0497"/>
<comment type="similarity">
    <text evidence="1 4">Belongs to the D-isomer specific 2-hydroxyacid dehydrogenase family.</text>
</comment>
<dbReference type="PANTHER" id="PTHR10996">
    <property type="entry name" value="2-HYDROXYACID DEHYDROGENASE-RELATED"/>
    <property type="match status" value="1"/>
</dbReference>
<dbReference type="PANTHER" id="PTHR10996:SF283">
    <property type="entry name" value="GLYOXYLATE_HYDROXYPYRUVATE REDUCTASE B"/>
    <property type="match status" value="1"/>
</dbReference>
<accession>E3CZZ9</accession>
<keyword evidence="8" id="KW-1185">Reference proteome</keyword>
<dbReference type="SUPFAM" id="SSF51735">
    <property type="entry name" value="NAD(P)-binding Rossmann-fold domains"/>
    <property type="match status" value="1"/>
</dbReference>
<dbReference type="Gene3D" id="3.40.50.720">
    <property type="entry name" value="NAD(P)-binding Rossmann-like Domain"/>
    <property type="match status" value="2"/>
</dbReference>
<dbReference type="AlphaFoldDB" id="E3CZZ9"/>